<reference evidence="1 2" key="1">
    <citation type="submission" date="2018-08" db="EMBL/GenBank/DDBJ databases">
        <title>Genome and evolution of the arbuscular mycorrhizal fungus Diversispora epigaea (formerly Glomus versiforme) and its bacterial endosymbionts.</title>
        <authorList>
            <person name="Sun X."/>
            <person name="Fei Z."/>
            <person name="Harrison M."/>
        </authorList>
    </citation>
    <scope>NUCLEOTIDE SEQUENCE [LARGE SCALE GENOMIC DNA]</scope>
    <source>
        <strain evidence="1 2">IT104</strain>
    </source>
</reference>
<dbReference type="Proteomes" id="UP000266861">
    <property type="component" value="Unassembled WGS sequence"/>
</dbReference>
<evidence type="ECO:0000313" key="2">
    <source>
        <dbReference type="Proteomes" id="UP000266861"/>
    </source>
</evidence>
<sequence length="190" mass="22322">MKRKAFRWFLKSAEVGLKFEQSSLEYFYRNEILNVKKYQKKSNCLNILNNTCSYCKLREIPKWTSDNYDVEKLTANFQCRDKYILPILGITQDSLTKEYAIEIKSHYGKGFVNCDLHPGNLMITEIYNDLKYKFIRLGDLCRLANETSYHLEHIDVGIIMWIISTGKSPFAIRAYELLIQKLIKANLNVI</sequence>
<dbReference type="SUPFAM" id="SSF56112">
    <property type="entry name" value="Protein kinase-like (PK-like)"/>
    <property type="match status" value="1"/>
</dbReference>
<evidence type="ECO:0000313" key="1">
    <source>
        <dbReference type="EMBL" id="RHZ86590.1"/>
    </source>
</evidence>
<keyword evidence="2" id="KW-1185">Reference proteome</keyword>
<name>A0A397JQ38_9GLOM</name>
<comment type="caution">
    <text evidence="1">The sequence shown here is derived from an EMBL/GenBank/DDBJ whole genome shotgun (WGS) entry which is preliminary data.</text>
</comment>
<proteinExistence type="predicted"/>
<gene>
    <name evidence="1" type="ORF">Glove_48g77</name>
</gene>
<accession>A0A397JQ38</accession>
<organism evidence="1 2">
    <name type="scientific">Diversispora epigaea</name>
    <dbReference type="NCBI Taxonomy" id="1348612"/>
    <lineage>
        <taxon>Eukaryota</taxon>
        <taxon>Fungi</taxon>
        <taxon>Fungi incertae sedis</taxon>
        <taxon>Mucoromycota</taxon>
        <taxon>Glomeromycotina</taxon>
        <taxon>Glomeromycetes</taxon>
        <taxon>Diversisporales</taxon>
        <taxon>Diversisporaceae</taxon>
        <taxon>Diversispora</taxon>
    </lineage>
</organism>
<dbReference type="OrthoDB" id="6718656at2759"/>
<dbReference type="EMBL" id="PQFF01000045">
    <property type="protein sequence ID" value="RHZ86590.1"/>
    <property type="molecule type" value="Genomic_DNA"/>
</dbReference>
<dbReference type="InterPro" id="IPR011009">
    <property type="entry name" value="Kinase-like_dom_sf"/>
</dbReference>
<protein>
    <submittedName>
        <fullName evidence="1">Uncharacterized protein</fullName>
    </submittedName>
</protein>
<dbReference type="AlphaFoldDB" id="A0A397JQ38"/>